<accession>A0AAD3NHH5</accession>
<dbReference type="Pfam" id="PF00031">
    <property type="entry name" value="Cystatin"/>
    <property type="match status" value="1"/>
</dbReference>
<dbReference type="EMBL" id="BRZM01002493">
    <property type="protein sequence ID" value="GLD74787.1"/>
    <property type="molecule type" value="Genomic_DNA"/>
</dbReference>
<evidence type="ECO:0000256" key="2">
    <source>
        <dbReference type="ARBA" id="ARBA00009403"/>
    </source>
</evidence>
<comment type="subcellular location">
    <subcellularLocation>
        <location evidence="1">Cytoplasm</location>
    </subcellularLocation>
</comment>
<keyword evidence="5" id="KW-0789">Thiol protease inhibitor</keyword>
<dbReference type="InterPro" id="IPR046350">
    <property type="entry name" value="Cystatin_sf"/>
</dbReference>
<dbReference type="AlphaFoldDB" id="A0AAD3NHH5"/>
<dbReference type="PANTHER" id="PTHR11414:SF21">
    <property type="entry name" value="CYSTATIN 14A, TANDEM DUPLICATE 1-RELATED"/>
    <property type="match status" value="1"/>
</dbReference>
<dbReference type="GO" id="GO:0004869">
    <property type="term" value="F:cysteine-type endopeptidase inhibitor activity"/>
    <property type="evidence" value="ECO:0007669"/>
    <property type="project" value="UniProtKB-KW"/>
</dbReference>
<comment type="caution">
    <text evidence="7">The sequence shown here is derived from an EMBL/GenBank/DDBJ whole genome shotgun (WGS) entry which is preliminary data.</text>
</comment>
<sequence length="91" mass="10295">MSGFSPEKLADENVQRICELAKAEVEKTTSKSYEEFTAVKYKEQSGAGQTFIIKVRVDNWIHLSVYKNSSGKIILNGVQQDKNKPDLIEPF</sequence>
<dbReference type="GO" id="GO:0005829">
    <property type="term" value="C:cytosol"/>
    <property type="evidence" value="ECO:0007669"/>
    <property type="project" value="TreeGrafter"/>
</dbReference>
<proteinExistence type="inferred from homology"/>
<evidence type="ECO:0000259" key="6">
    <source>
        <dbReference type="Pfam" id="PF00031"/>
    </source>
</evidence>
<protein>
    <submittedName>
        <fullName evidence="7">Cystatin-A-like protein</fullName>
    </submittedName>
</protein>
<dbReference type="PANTHER" id="PTHR11414">
    <property type="entry name" value="CYSTATIN FAMILY MEMBER"/>
    <property type="match status" value="1"/>
</dbReference>
<dbReference type="InterPro" id="IPR000010">
    <property type="entry name" value="Cystatin_dom"/>
</dbReference>
<dbReference type="SUPFAM" id="SSF54403">
    <property type="entry name" value="Cystatin/monellin"/>
    <property type="match status" value="1"/>
</dbReference>
<keyword evidence="3" id="KW-0963">Cytoplasm</keyword>
<evidence type="ECO:0000313" key="8">
    <source>
        <dbReference type="Proteomes" id="UP001279410"/>
    </source>
</evidence>
<evidence type="ECO:0000313" key="7">
    <source>
        <dbReference type="EMBL" id="GLD74787.1"/>
    </source>
</evidence>
<gene>
    <name evidence="7" type="ORF">AKAME5_002611900</name>
</gene>
<keyword evidence="8" id="KW-1185">Reference proteome</keyword>
<dbReference type="Gene3D" id="3.10.450.10">
    <property type="match status" value="1"/>
</dbReference>
<feature type="domain" description="Cystatin" evidence="6">
    <location>
        <begin position="3"/>
        <end position="72"/>
    </location>
</feature>
<evidence type="ECO:0000256" key="5">
    <source>
        <dbReference type="ARBA" id="ARBA00022704"/>
    </source>
</evidence>
<evidence type="ECO:0000256" key="4">
    <source>
        <dbReference type="ARBA" id="ARBA00022690"/>
    </source>
</evidence>
<evidence type="ECO:0000256" key="3">
    <source>
        <dbReference type="ARBA" id="ARBA00022490"/>
    </source>
</evidence>
<dbReference type="Proteomes" id="UP001279410">
    <property type="component" value="Unassembled WGS sequence"/>
</dbReference>
<name>A0AAD3NHH5_LATJO</name>
<organism evidence="7 8">
    <name type="scientific">Lates japonicus</name>
    <name type="common">Japanese lates</name>
    <dbReference type="NCBI Taxonomy" id="270547"/>
    <lineage>
        <taxon>Eukaryota</taxon>
        <taxon>Metazoa</taxon>
        <taxon>Chordata</taxon>
        <taxon>Craniata</taxon>
        <taxon>Vertebrata</taxon>
        <taxon>Euteleostomi</taxon>
        <taxon>Actinopterygii</taxon>
        <taxon>Neopterygii</taxon>
        <taxon>Teleostei</taxon>
        <taxon>Neoteleostei</taxon>
        <taxon>Acanthomorphata</taxon>
        <taxon>Carangaria</taxon>
        <taxon>Carangaria incertae sedis</taxon>
        <taxon>Centropomidae</taxon>
        <taxon>Lates</taxon>
    </lineage>
</organism>
<reference evidence="7" key="1">
    <citation type="submission" date="2022-08" db="EMBL/GenBank/DDBJ databases">
        <title>Genome sequencing of akame (Lates japonicus).</title>
        <authorList>
            <person name="Hashiguchi Y."/>
            <person name="Takahashi H."/>
        </authorList>
    </citation>
    <scope>NUCLEOTIDE SEQUENCE</scope>
    <source>
        <strain evidence="7">Kochi</strain>
    </source>
</reference>
<comment type="similarity">
    <text evidence="2">Belongs to the cystatin family.</text>
</comment>
<dbReference type="PRINTS" id="PR00295">
    <property type="entry name" value="STEFINA"/>
</dbReference>
<dbReference type="InterPro" id="IPR001713">
    <property type="entry name" value="Prot_inh_stefin"/>
</dbReference>
<keyword evidence="4" id="KW-0646">Protease inhibitor</keyword>
<evidence type="ECO:0000256" key="1">
    <source>
        <dbReference type="ARBA" id="ARBA00004496"/>
    </source>
</evidence>